<evidence type="ECO:0000256" key="6">
    <source>
        <dbReference type="SAM" id="Phobius"/>
    </source>
</evidence>
<evidence type="ECO:0000259" key="7">
    <source>
        <dbReference type="Pfam" id="PF20684"/>
    </source>
</evidence>
<feature type="transmembrane region" description="Helical" evidence="6">
    <location>
        <begin position="61"/>
        <end position="86"/>
    </location>
</feature>
<keyword evidence="4 6" id="KW-0472">Membrane</keyword>
<evidence type="ECO:0000256" key="2">
    <source>
        <dbReference type="ARBA" id="ARBA00022692"/>
    </source>
</evidence>
<dbReference type="STRING" id="1141098.A0A1Y2E8Y4"/>
<keyword evidence="3 6" id="KW-1133">Transmembrane helix</keyword>
<dbReference type="GeneID" id="63773743"/>
<gene>
    <name evidence="8" type="ORF">BCR38DRAFT_388581</name>
</gene>
<dbReference type="InterPro" id="IPR052337">
    <property type="entry name" value="SAT4-like"/>
</dbReference>
<evidence type="ECO:0000313" key="9">
    <source>
        <dbReference type="Proteomes" id="UP000193689"/>
    </source>
</evidence>
<dbReference type="AlphaFoldDB" id="A0A1Y2E8Y4"/>
<feature type="domain" description="Rhodopsin" evidence="7">
    <location>
        <begin position="72"/>
        <end position="251"/>
    </location>
</feature>
<evidence type="ECO:0000313" key="8">
    <source>
        <dbReference type="EMBL" id="ORY67746.1"/>
    </source>
</evidence>
<evidence type="ECO:0000256" key="1">
    <source>
        <dbReference type="ARBA" id="ARBA00004141"/>
    </source>
</evidence>
<comment type="similarity">
    <text evidence="5">Belongs to the SAT4 family.</text>
</comment>
<sequence length="366" mass="39777">MPHLLVRDVMYTEREFVYGAYASGGAVVGIGITFSALATVIVVLRVRLRTSHGGHLDLDDWLIVASLGLQCLFAVELIYTTIITLIKASVISMYRRIFPTSLVNWGVHVLGAMAGMWFIAGEVVSFVQCVPIYKLWRMEIEGKCISAYNIFVGIAIPNIAIDIMILALPLYEVCKLQMDVPKKVGIGGTFLLAGAVIVISGVRLGSGLYFLRDGQNLDMTLAATSLWVWTILEPAMGIICACLPTMRPLINMVIGGLFKKKPIKNSSGPSNFRVNATIGGGPNRPINRSSKIKGGNIVNGSFERLDDSEGGASQTNLWPKGYSSERKTIVSGRRTPSVQSVDIPLTSIGVRHEIVWDENSANTSET</sequence>
<dbReference type="InParanoid" id="A0A1Y2E8Y4"/>
<feature type="transmembrane region" description="Helical" evidence="6">
    <location>
        <begin position="226"/>
        <end position="250"/>
    </location>
</feature>
<dbReference type="PANTHER" id="PTHR33048:SF47">
    <property type="entry name" value="INTEGRAL MEMBRANE PROTEIN-RELATED"/>
    <property type="match status" value="1"/>
</dbReference>
<protein>
    <recommendedName>
        <fullName evidence="7">Rhodopsin domain-containing protein</fullName>
    </recommendedName>
</protein>
<dbReference type="OrthoDB" id="3934549at2759"/>
<feature type="transmembrane region" description="Helical" evidence="6">
    <location>
        <begin position="147"/>
        <end position="171"/>
    </location>
</feature>
<proteinExistence type="inferred from homology"/>
<dbReference type="Pfam" id="PF20684">
    <property type="entry name" value="Fung_rhodopsin"/>
    <property type="match status" value="1"/>
</dbReference>
<organism evidence="8 9">
    <name type="scientific">Pseudomassariella vexata</name>
    <dbReference type="NCBI Taxonomy" id="1141098"/>
    <lineage>
        <taxon>Eukaryota</taxon>
        <taxon>Fungi</taxon>
        <taxon>Dikarya</taxon>
        <taxon>Ascomycota</taxon>
        <taxon>Pezizomycotina</taxon>
        <taxon>Sordariomycetes</taxon>
        <taxon>Xylariomycetidae</taxon>
        <taxon>Amphisphaeriales</taxon>
        <taxon>Pseudomassariaceae</taxon>
        <taxon>Pseudomassariella</taxon>
    </lineage>
</organism>
<reference evidence="8 9" key="1">
    <citation type="submission" date="2016-07" db="EMBL/GenBank/DDBJ databases">
        <title>Pervasive Adenine N6-methylation of Active Genes in Fungi.</title>
        <authorList>
            <consortium name="DOE Joint Genome Institute"/>
            <person name="Mondo S.J."/>
            <person name="Dannebaum R.O."/>
            <person name="Kuo R.C."/>
            <person name="Labutti K."/>
            <person name="Haridas S."/>
            <person name="Kuo A."/>
            <person name="Salamov A."/>
            <person name="Ahrendt S.R."/>
            <person name="Lipzen A."/>
            <person name="Sullivan W."/>
            <person name="Andreopoulos W.B."/>
            <person name="Clum A."/>
            <person name="Lindquist E."/>
            <person name="Daum C."/>
            <person name="Ramamoorthy G.K."/>
            <person name="Gryganskyi A."/>
            <person name="Culley D."/>
            <person name="Magnuson J.K."/>
            <person name="James T.Y."/>
            <person name="O'Malley M.A."/>
            <person name="Stajich J.E."/>
            <person name="Spatafora J.W."/>
            <person name="Visel A."/>
            <person name="Grigoriev I.V."/>
        </authorList>
    </citation>
    <scope>NUCLEOTIDE SEQUENCE [LARGE SCALE GENOMIC DNA]</scope>
    <source>
        <strain evidence="8 9">CBS 129021</strain>
    </source>
</reference>
<feature type="transmembrane region" description="Helical" evidence="6">
    <location>
        <begin position="183"/>
        <end position="206"/>
    </location>
</feature>
<feature type="transmembrane region" description="Helical" evidence="6">
    <location>
        <begin position="107"/>
        <end position="127"/>
    </location>
</feature>
<keyword evidence="2 6" id="KW-0812">Transmembrane</keyword>
<accession>A0A1Y2E8Y4</accession>
<evidence type="ECO:0000256" key="5">
    <source>
        <dbReference type="ARBA" id="ARBA00038359"/>
    </source>
</evidence>
<evidence type="ECO:0000256" key="4">
    <source>
        <dbReference type="ARBA" id="ARBA00023136"/>
    </source>
</evidence>
<dbReference type="EMBL" id="MCFJ01000004">
    <property type="protein sequence ID" value="ORY67746.1"/>
    <property type="molecule type" value="Genomic_DNA"/>
</dbReference>
<feature type="transmembrane region" description="Helical" evidence="6">
    <location>
        <begin position="20"/>
        <end position="41"/>
    </location>
</feature>
<dbReference type="GO" id="GO:0016020">
    <property type="term" value="C:membrane"/>
    <property type="evidence" value="ECO:0007669"/>
    <property type="project" value="UniProtKB-SubCell"/>
</dbReference>
<comment type="subcellular location">
    <subcellularLocation>
        <location evidence="1">Membrane</location>
        <topology evidence="1">Multi-pass membrane protein</topology>
    </subcellularLocation>
</comment>
<dbReference type="PANTHER" id="PTHR33048">
    <property type="entry name" value="PTH11-LIKE INTEGRAL MEMBRANE PROTEIN (AFU_ORTHOLOGUE AFUA_5G11245)"/>
    <property type="match status" value="1"/>
</dbReference>
<dbReference type="Proteomes" id="UP000193689">
    <property type="component" value="Unassembled WGS sequence"/>
</dbReference>
<keyword evidence="9" id="KW-1185">Reference proteome</keyword>
<name>A0A1Y2E8Y4_9PEZI</name>
<dbReference type="RefSeq" id="XP_040718370.1">
    <property type="nucleotide sequence ID" value="XM_040857531.1"/>
</dbReference>
<comment type="caution">
    <text evidence="8">The sequence shown here is derived from an EMBL/GenBank/DDBJ whole genome shotgun (WGS) entry which is preliminary data.</text>
</comment>
<evidence type="ECO:0000256" key="3">
    <source>
        <dbReference type="ARBA" id="ARBA00022989"/>
    </source>
</evidence>
<dbReference type="InterPro" id="IPR049326">
    <property type="entry name" value="Rhodopsin_dom_fungi"/>
</dbReference>